<protein>
    <submittedName>
        <fullName evidence="5">Uncharacterized protein AT4g19620</fullName>
    </submittedName>
    <submittedName>
        <fullName evidence="4">Uncharacterized protein F24J7.170</fullName>
    </submittedName>
</protein>
<organism evidence="4">
    <name type="scientific">Arabidopsis thaliana</name>
    <name type="common">Mouse-ear cress</name>
    <dbReference type="NCBI Taxonomy" id="3702"/>
    <lineage>
        <taxon>Eukaryota</taxon>
        <taxon>Viridiplantae</taxon>
        <taxon>Streptophyta</taxon>
        <taxon>Embryophyta</taxon>
        <taxon>Tracheophyta</taxon>
        <taxon>Spermatophyta</taxon>
        <taxon>Magnoliopsida</taxon>
        <taxon>eudicotyledons</taxon>
        <taxon>Gunneridae</taxon>
        <taxon>Pentapetalae</taxon>
        <taxon>rosids</taxon>
        <taxon>malvids</taxon>
        <taxon>Brassicales</taxon>
        <taxon>Brassicaceae</taxon>
        <taxon>Camelineae</taxon>
        <taxon>Arabidopsis</taxon>
    </lineage>
</organism>
<dbReference type="Araport" id="AT4G19620"/>
<proteinExistence type="predicted"/>
<reference evidence="3 6" key="2">
    <citation type="journal article" date="1999" name="Nature">
        <title>Sequence and analysis of chromosome 4 of the plant Arabidopsis thaliana.</title>
        <authorList>
            <consortium name="EU"/>
            <consortium name="CSHL and WU Arabidopsis Sequencing Project"/>
            <person name="Mayer K."/>
            <person name="Schuller C."/>
            <person name="Wambutt R."/>
            <person name="Murphy G."/>
            <person name="Volckaert G."/>
            <person name="Pohl T."/>
            <person name="Dusterhoft A."/>
            <person name="Stiekema W."/>
            <person name="Entian K.D."/>
            <person name="Terryn N."/>
            <person name="Harris B."/>
            <person name="Ansorge W."/>
            <person name="Brandt P."/>
            <person name="Grivell L."/>
            <person name="Rieger M."/>
            <person name="Weichselgartner M."/>
            <person name="de Simone V."/>
            <person name="Obermaier B."/>
            <person name="Mache R."/>
            <person name="Muller M."/>
            <person name="Kreis M."/>
            <person name="Delseny M."/>
            <person name="Puigdomenech P."/>
            <person name="Watson M."/>
            <person name="Schmidtheini T."/>
            <person name="Reichert B."/>
            <person name="Portatelle D."/>
            <person name="Perez-Alonso M."/>
            <person name="Boutry M."/>
            <person name="Bancroft I."/>
            <person name="Vos P."/>
            <person name="Hoheisel J."/>
            <person name="Zimmermann W."/>
            <person name="Wedler H."/>
            <person name="Ridley P."/>
            <person name="Langham S.A."/>
            <person name="McCullagh B."/>
            <person name="Bilham L."/>
            <person name="Robben J."/>
            <person name="Van der Schueren J."/>
            <person name="Grymonprez B."/>
            <person name="Chuang Y.J."/>
            <person name="Vandenbussche F."/>
            <person name="Braeken M."/>
            <person name="Weltjens I."/>
            <person name="Voet M."/>
            <person name="Bastiaens I."/>
            <person name="Aert R."/>
            <person name="Defoor E."/>
            <person name="Weitzenegger T."/>
            <person name="Bothe G."/>
            <person name="Ramsperger U."/>
            <person name="Hilbert H."/>
            <person name="Braun M."/>
            <person name="Holzer E."/>
            <person name="Brandt A."/>
            <person name="Peters S."/>
            <person name="van Staveren M."/>
            <person name="Dirske W."/>
            <person name="Mooijman P."/>
            <person name="Klein Lankhorst R."/>
            <person name="Rose M."/>
            <person name="Hauf J."/>
            <person name="Kotter P."/>
            <person name="Berneiser S."/>
            <person name="Hempel S."/>
            <person name="Feldpausch M."/>
            <person name="Lamberth S."/>
            <person name="Van den Daele H."/>
            <person name="De Keyser A."/>
            <person name="Buysshaert C."/>
            <person name="Gielen J."/>
            <person name="Villarroel R."/>
            <person name="De Clercq R."/>
            <person name="Van Montagu M."/>
            <person name="Rogers J."/>
            <person name="Cronin A."/>
            <person name="Quail M."/>
            <person name="Bray-Allen S."/>
            <person name="Clark L."/>
            <person name="Doggett J."/>
            <person name="Hall S."/>
            <person name="Kay M."/>
            <person name="Lennard N."/>
            <person name="McLay K."/>
            <person name="Mayes R."/>
            <person name="Pettett A."/>
            <person name="Rajandream M.A."/>
            <person name="Lyne M."/>
            <person name="Benes V."/>
            <person name="Rechmann S."/>
            <person name="Borkova D."/>
            <person name="Blocker H."/>
            <person name="Scharfe M."/>
            <person name="Grimm M."/>
            <person name="Lohnert T.H."/>
            <person name="Dose S."/>
            <person name="de Haan M."/>
            <person name="Maarse A."/>
            <person name="Schafer M."/>
            <person name="Muller-Auer S."/>
            <person name="Gabel C."/>
            <person name="Fuchs M."/>
            <person name="Fartmann B."/>
            <person name="Granderath K."/>
            <person name="Dauner D."/>
            <person name="Herzl A."/>
            <person name="Neumann S."/>
            <person name="Argiriou A."/>
            <person name="Vitale D."/>
            <person name="Liguori R."/>
            <person name="Piravandi E."/>
            <person name="Massenet O."/>
            <person name="Quigley F."/>
            <person name="Clabauld G."/>
            <person name="Mundlein A."/>
            <person name="Felber R."/>
            <person name="Schnabl S."/>
            <person name="Hiller R."/>
            <person name="Schmidt W."/>
            <person name="Lecharny A."/>
            <person name="Aubourg S."/>
            <person name="Chefdor F."/>
            <person name="Cooke R."/>
            <person name="Berger C."/>
            <person name="Montfort A."/>
            <person name="Casacuberta E."/>
            <person name="Gibbons T."/>
            <person name="Weber N."/>
            <person name="Vandenbol M."/>
            <person name="Bargues M."/>
            <person name="Terol J."/>
            <person name="Torres A."/>
            <person name="Perez-Perez A."/>
            <person name="Purnelle B."/>
            <person name="Bent E."/>
            <person name="Johnson S."/>
            <person name="Tacon D."/>
            <person name="Jesse T."/>
            <person name="Heijnen L."/>
            <person name="Schwarz S."/>
            <person name="Scholler P."/>
            <person name="Heber S."/>
            <person name="Francs P."/>
            <person name="Bielke C."/>
            <person name="Frishman D."/>
            <person name="Haase D."/>
            <person name="Lemcke K."/>
            <person name="Mewes H.W."/>
            <person name="Stocker S."/>
            <person name="Zaccaria P."/>
            <person name="Bevan M."/>
            <person name="Wilson R.K."/>
            <person name="de la Bastide M."/>
            <person name="Habermann K."/>
            <person name="Parnell L."/>
            <person name="Dedhia N."/>
            <person name="Gnoj L."/>
            <person name="Schutz K."/>
            <person name="Huang E."/>
            <person name="Spiegel L."/>
            <person name="Sehkon M."/>
            <person name="Murray J."/>
            <person name="Sheet P."/>
            <person name="Cordes M."/>
            <person name="Abu-Threideh J."/>
            <person name="Stoneking T."/>
            <person name="Kalicki J."/>
            <person name="Graves T."/>
            <person name="Harmon G."/>
            <person name="Edwards J."/>
            <person name="Latreille P."/>
            <person name="Courtney L."/>
            <person name="Cloud J."/>
            <person name="Abbott A."/>
            <person name="Scott K."/>
            <person name="Johnson D."/>
            <person name="Minx P."/>
            <person name="Bentley D."/>
            <person name="Fulton B."/>
            <person name="Miller N."/>
            <person name="Greco T."/>
            <person name="Kemp K."/>
            <person name="Kramer J."/>
            <person name="Fulton L."/>
            <person name="Mardis E."/>
            <person name="Dante M."/>
            <person name="Pepin K."/>
            <person name="Hillier L."/>
            <person name="Nelson J."/>
            <person name="Spieth J."/>
            <person name="Ryan E."/>
            <person name="Andrews S."/>
            <person name="Geisel C."/>
            <person name="Layman D."/>
            <person name="Du H."/>
            <person name="Ali J."/>
            <person name="Berghoff A."/>
            <person name="Jones K."/>
            <person name="Drone K."/>
            <person name="Cotton M."/>
            <person name="Joshu C."/>
            <person name="Antonoiu B."/>
            <person name="Zidanic M."/>
            <person name="Strong C."/>
            <person name="Sun H."/>
            <person name="Lamar B."/>
            <person name="Yordan C."/>
            <person name="Ma P."/>
            <person name="Zhong J."/>
            <person name="Preston R."/>
            <person name="Vil D."/>
            <person name="Shekher M."/>
            <person name="Matero A."/>
            <person name="Shah R."/>
            <person name="Swaby I.K."/>
            <person name="O'Shaughnessy A."/>
            <person name="Rodriguez M."/>
            <person name="Hoffmann J."/>
            <person name="Till S."/>
            <person name="Granat S."/>
            <person name="Shohdy N."/>
            <person name="Hasegawa A."/>
            <person name="Hameed A."/>
            <person name="Lodhi M."/>
            <person name="Johnson A."/>
            <person name="Chen E."/>
            <person name="Marra M."/>
            <person name="Martienssen R."/>
            <person name="McCombie W.R."/>
        </authorList>
    </citation>
    <scope>NUCLEOTIDE SEQUENCE [LARGE SCALE GENOMIC DNA]</scope>
    <source>
        <strain evidence="6">cv. Columbia</strain>
    </source>
</reference>
<keyword evidence="6" id="KW-1185">Reference proteome</keyword>
<reference evidence="5" key="4">
    <citation type="submission" date="2000-03" db="EMBL/GenBank/DDBJ databases">
        <authorList>
            <person name="Vitale D."/>
            <person name="Liguori R."/>
            <person name="Argiriou A."/>
            <person name="De Simone V."/>
            <person name="Mewes H.W."/>
            <person name="Lemcke K."/>
            <person name="Mayer K.F.X."/>
        </authorList>
    </citation>
    <scope>NUCLEOTIDE SEQUENCE</scope>
</reference>
<evidence type="ECO:0000313" key="3">
    <source>
        <dbReference type="EMBL" id="AEE84205.1"/>
    </source>
</evidence>
<reference evidence="6" key="7">
    <citation type="journal article" date="2017" name="Plant J.">
        <title>Araport11: a complete reannotation of the Arabidopsis thaliana reference genome.</title>
        <authorList>
            <person name="Cheng C.Y."/>
            <person name="Krishnakumar V."/>
            <person name="Chan A.P."/>
            <person name="Thibaud-Nissen F."/>
            <person name="Schobel S."/>
            <person name="Town C.D."/>
        </authorList>
    </citation>
    <scope>GENOME REANNOTATION</scope>
    <source>
        <strain evidence="6">cv. Columbia</strain>
    </source>
</reference>
<gene>
    <name evidence="2 3" type="ordered locus">At4g19620</name>
    <name evidence="4" type="ORF">F24J7.170</name>
    <name evidence="3" type="ORF">F24J7_170</name>
</gene>
<dbReference type="AlphaFoldDB" id="O49479"/>
<name>O49479_ARATH</name>
<dbReference type="EMBL" id="CP002687">
    <property type="protein sequence ID" value="AEE84205.1"/>
    <property type="molecule type" value="Genomic_DNA"/>
</dbReference>
<evidence type="ECO:0000313" key="4">
    <source>
        <dbReference type="EMBL" id="CAA16938.1"/>
    </source>
</evidence>
<evidence type="ECO:0000313" key="2">
    <source>
        <dbReference type="Araport" id="AT4G19620"/>
    </source>
</evidence>
<dbReference type="GeneID" id="827704"/>
<dbReference type="Proteomes" id="UP000006548">
    <property type="component" value="Chromosome 4"/>
</dbReference>
<dbReference type="TAIR" id="AT4G19620"/>
<evidence type="ECO:0000256" key="1">
    <source>
        <dbReference type="SAM" id="MobiDB-lite"/>
    </source>
</evidence>
<feature type="region of interest" description="Disordered" evidence="1">
    <location>
        <begin position="1"/>
        <end position="27"/>
    </location>
</feature>
<dbReference type="PIR" id="T06155">
    <property type="entry name" value="T06155"/>
</dbReference>
<sequence length="113" mass="12587">MSSSDDSDFPDISAESVTSPPPLPDVETLKDTLTEETEAFAKKLIRDVKPFIKRTTTTRDEVRAMIRCLSKCILALNSSLMEEGLAVDDTVVQPKADDSEQSIETMRKNFLSF</sequence>
<accession>O49479</accession>
<dbReference type="SMR" id="O49479"/>
<dbReference type="iPTMnet" id="O49479"/>
<dbReference type="EMBL" id="AL021768">
    <property type="protein sequence ID" value="CAA16938.1"/>
    <property type="molecule type" value="Genomic_DNA"/>
</dbReference>
<dbReference type="EMBL" id="AL161551">
    <property type="protein sequence ID" value="CAB78964.1"/>
    <property type="molecule type" value="Genomic_DNA"/>
</dbReference>
<dbReference type="KEGG" id="ath:AT4G19620"/>
<reference evidence="4" key="3">
    <citation type="submission" date="1999-09" db="EMBL/GenBank/DDBJ databases">
        <authorList>
            <person name="EU Arabidopsis sequencing project"/>
        </authorList>
    </citation>
    <scope>NUCLEOTIDE SEQUENCE</scope>
</reference>
<dbReference type="PaxDb" id="3702-AT4G19620.1"/>
<reference evidence="3" key="5">
    <citation type="submission" date="2011-02" db="EMBL/GenBank/DDBJ databases">
        <authorList>
            <consortium name="TAIR"/>
            <person name="Swarbreck D."/>
            <person name="Lamesch P."/>
            <person name="Wilks C."/>
            <person name="Huala E."/>
        </authorList>
    </citation>
    <scope>NUCLEOTIDE SEQUENCE</scope>
</reference>
<evidence type="ECO:0000313" key="6">
    <source>
        <dbReference type="Proteomes" id="UP000006548"/>
    </source>
</evidence>
<reference evidence="3" key="6">
    <citation type="submission" date="2016-05" db="EMBL/GenBank/DDBJ databases">
        <authorList>
            <person name="Krishnakumar V."/>
            <person name="Cheng C.-Y."/>
            <person name="Chan A.P."/>
            <person name="Schobel S."/>
            <person name="Kim M."/>
            <person name="Ferlanti E.S."/>
            <person name="Belyaeva I."/>
            <person name="Rosen B.D."/>
            <person name="Micklem G."/>
            <person name="Miller J.R."/>
            <person name="Vaughn M."/>
            <person name="Town C.D."/>
        </authorList>
    </citation>
    <scope>NUCLEOTIDE SEQUENCE</scope>
</reference>
<evidence type="ECO:0000313" key="5">
    <source>
        <dbReference type="EMBL" id="CAB78964.1"/>
    </source>
</evidence>
<dbReference type="HOGENOM" id="CLU_2136935_0_0_1"/>
<reference evidence="4" key="1">
    <citation type="submission" date="1998-02" db="EMBL/GenBank/DDBJ databases">
        <authorList>
            <person name="Bevan M."/>
            <person name="Vitale D."/>
            <person name="Liguori R."/>
            <person name="Argiriou A."/>
            <person name="De Simone V."/>
            <person name="Bancroft I."/>
            <person name="Mewes H.W."/>
            <person name="Mayer K.F.X."/>
            <person name="Lemcke K."/>
            <person name="Schueller C."/>
        </authorList>
    </citation>
    <scope>NUCLEOTIDE SEQUENCE</scope>
</reference>